<protein>
    <submittedName>
        <fullName evidence="2">Uncharacterized protein</fullName>
    </submittedName>
</protein>
<gene>
    <name evidence="2" type="ORF">EGM88_07365</name>
</gene>
<dbReference type="AlphaFoldDB" id="A0A3N4NYN2"/>
<feature type="coiled-coil region" evidence="1">
    <location>
        <begin position="8"/>
        <end position="35"/>
    </location>
</feature>
<accession>A0A3N4NYN2</accession>
<organism evidence="2 3">
    <name type="scientific">Aureibaculum marinum</name>
    <dbReference type="NCBI Taxonomy" id="2487930"/>
    <lineage>
        <taxon>Bacteria</taxon>
        <taxon>Pseudomonadati</taxon>
        <taxon>Bacteroidota</taxon>
        <taxon>Flavobacteriia</taxon>
        <taxon>Flavobacteriales</taxon>
        <taxon>Flavobacteriaceae</taxon>
        <taxon>Aureibaculum</taxon>
    </lineage>
</organism>
<name>A0A3N4NYN2_9FLAO</name>
<dbReference type="OrthoDB" id="1201888at2"/>
<reference evidence="2 3" key="1">
    <citation type="submission" date="2018-11" db="EMBL/GenBank/DDBJ databases">
        <title>Aureibaculum marinum gen. nov., sp. nov., a member of the family Flavobacteriaceae isolated from the Bohai Sea.</title>
        <authorList>
            <person name="Ji X."/>
        </authorList>
    </citation>
    <scope>NUCLEOTIDE SEQUENCE [LARGE SCALE GENOMIC DNA]</scope>
    <source>
        <strain evidence="2 3">BH-SD17</strain>
    </source>
</reference>
<comment type="caution">
    <text evidence="2">The sequence shown here is derived from an EMBL/GenBank/DDBJ whole genome shotgun (WGS) entry which is preliminary data.</text>
</comment>
<evidence type="ECO:0000256" key="1">
    <source>
        <dbReference type="SAM" id="Coils"/>
    </source>
</evidence>
<dbReference type="Proteomes" id="UP000270856">
    <property type="component" value="Unassembled WGS sequence"/>
</dbReference>
<dbReference type="RefSeq" id="WP_123897335.1">
    <property type="nucleotide sequence ID" value="NZ_RPFJ01000008.1"/>
</dbReference>
<evidence type="ECO:0000313" key="3">
    <source>
        <dbReference type="Proteomes" id="UP000270856"/>
    </source>
</evidence>
<evidence type="ECO:0000313" key="2">
    <source>
        <dbReference type="EMBL" id="RPD97976.1"/>
    </source>
</evidence>
<keyword evidence="1" id="KW-0175">Coiled coil</keyword>
<keyword evidence="3" id="KW-1185">Reference proteome</keyword>
<dbReference type="EMBL" id="RPFJ01000008">
    <property type="protein sequence ID" value="RPD97976.1"/>
    <property type="molecule type" value="Genomic_DNA"/>
</dbReference>
<sequence length="126" mass="15457">METKILHLSDLKFNLETWRRELKFHANEMDIFEQRLEDIASREFNNKALVPLENFQNRILLEKDAISKLKHRCKSKIKKIKSEDSDENIDITQQFNKSTLREDMRTFLKMHYELKEEMMDYFLEWL</sequence>
<proteinExistence type="predicted"/>